<dbReference type="InterPro" id="IPR029063">
    <property type="entry name" value="SAM-dependent_MTases_sf"/>
</dbReference>
<dbReference type="EMBL" id="QZKI01000011">
    <property type="protein sequence ID" value="RJP74723.1"/>
    <property type="molecule type" value="Genomic_DNA"/>
</dbReference>
<protein>
    <submittedName>
        <fullName evidence="2">Class I SAM-dependent methyltransferase</fullName>
    </submittedName>
</protein>
<organism evidence="2 3">
    <name type="scientific">Candidatus Abyssobacteria bacterium SURF_17</name>
    <dbReference type="NCBI Taxonomy" id="2093361"/>
    <lineage>
        <taxon>Bacteria</taxon>
        <taxon>Pseudomonadati</taxon>
        <taxon>Candidatus Hydrogenedentota</taxon>
        <taxon>Candidatus Abyssobacteria</taxon>
    </lineage>
</organism>
<dbReference type="PANTHER" id="PTHR43861:SF3">
    <property type="entry name" value="PUTATIVE (AFU_ORTHOLOGUE AFUA_2G14390)-RELATED"/>
    <property type="match status" value="1"/>
</dbReference>
<evidence type="ECO:0000313" key="3">
    <source>
        <dbReference type="Proteomes" id="UP000285961"/>
    </source>
</evidence>
<dbReference type="SUPFAM" id="SSF53335">
    <property type="entry name" value="S-adenosyl-L-methionine-dependent methyltransferases"/>
    <property type="match status" value="1"/>
</dbReference>
<reference evidence="2 3" key="1">
    <citation type="journal article" date="2017" name="ISME J.">
        <title>Energy and carbon metabolisms in a deep terrestrial subsurface fluid microbial community.</title>
        <authorList>
            <person name="Momper L."/>
            <person name="Jungbluth S.P."/>
            <person name="Lee M.D."/>
            <person name="Amend J.P."/>
        </authorList>
    </citation>
    <scope>NUCLEOTIDE SEQUENCE [LARGE SCALE GENOMIC DNA]</scope>
    <source>
        <strain evidence="2">SURF_17</strain>
    </source>
</reference>
<gene>
    <name evidence="2" type="ORF">C4532_01695</name>
</gene>
<keyword evidence="2" id="KW-0489">Methyltransferase</keyword>
<dbReference type="GO" id="GO:0008168">
    <property type="term" value="F:methyltransferase activity"/>
    <property type="evidence" value="ECO:0007669"/>
    <property type="project" value="UniProtKB-KW"/>
</dbReference>
<comment type="caution">
    <text evidence="2">The sequence shown here is derived from an EMBL/GenBank/DDBJ whole genome shotgun (WGS) entry which is preliminary data.</text>
</comment>
<dbReference type="AlphaFoldDB" id="A0A419F8E6"/>
<name>A0A419F8E6_9BACT</name>
<dbReference type="Pfam" id="PF13489">
    <property type="entry name" value="Methyltransf_23"/>
    <property type="match status" value="1"/>
</dbReference>
<dbReference type="CDD" id="cd02440">
    <property type="entry name" value="AdoMet_MTases"/>
    <property type="match status" value="1"/>
</dbReference>
<accession>A0A419F8E6</accession>
<proteinExistence type="predicted"/>
<evidence type="ECO:0000256" key="1">
    <source>
        <dbReference type="ARBA" id="ARBA00022679"/>
    </source>
</evidence>
<dbReference type="GO" id="GO:0032259">
    <property type="term" value="P:methylation"/>
    <property type="evidence" value="ECO:0007669"/>
    <property type="project" value="UniProtKB-KW"/>
</dbReference>
<dbReference type="Gene3D" id="3.40.50.150">
    <property type="entry name" value="Vaccinia Virus protein VP39"/>
    <property type="match status" value="1"/>
</dbReference>
<keyword evidence="1 2" id="KW-0808">Transferase</keyword>
<dbReference type="PANTHER" id="PTHR43861">
    <property type="entry name" value="TRANS-ACONITATE 2-METHYLTRANSFERASE-RELATED"/>
    <property type="match status" value="1"/>
</dbReference>
<sequence>MYWYCVAGTTEWTGKPLTLEHVSCNLCRAEEASAYCTVNDFQIVRCDSCGLLYTNPRRPESELPDIYSEKYYVSQNPSTLGYDDYCSHAEGLKRSFEKHLELIEKYVRPPAAILDVGCAFGYFLEVASSHGWRPEGVEVSSFAAKEAARSAGATIHTGTLSSAHLPGSSYDVATMWDVLEHTFDPTAELAEVNRVLKPYGYLFMTVPNAGSALARIMGTHWYGFKKVAEHNYFFSKNTLRRMLNKTGFALLQTKLGIWPCSLRFLVTKLEPYSPTAYRIARKAVNGLGLGHMIVNFRFIDMLVIARKEGDPLREPISSG</sequence>
<evidence type="ECO:0000313" key="2">
    <source>
        <dbReference type="EMBL" id="RJP74723.1"/>
    </source>
</evidence>
<dbReference type="Proteomes" id="UP000285961">
    <property type="component" value="Unassembled WGS sequence"/>
</dbReference>